<evidence type="ECO:0000313" key="1">
    <source>
        <dbReference type="EMBL" id="QEN10040.1"/>
    </source>
</evidence>
<dbReference type="KEGG" id="hpaa:E5Q53_00405"/>
<organism evidence="1 2">
    <name type="scientific">Haemophilus parahaemolyticus</name>
    <dbReference type="NCBI Taxonomy" id="735"/>
    <lineage>
        <taxon>Bacteria</taxon>
        <taxon>Pseudomonadati</taxon>
        <taxon>Pseudomonadota</taxon>
        <taxon>Gammaproteobacteria</taxon>
        <taxon>Pasteurellales</taxon>
        <taxon>Pasteurellaceae</taxon>
        <taxon>Haemophilus</taxon>
    </lineage>
</organism>
<name>A0AAE6JP01_HAEPH</name>
<dbReference type="EMBL" id="CP038817">
    <property type="protein sequence ID" value="QEN10040.1"/>
    <property type="molecule type" value="Genomic_DNA"/>
</dbReference>
<dbReference type="Proteomes" id="UP000323974">
    <property type="component" value="Chromosome"/>
</dbReference>
<sequence>MDNQEYLKIAVTAIRSRFQMLDLMLSNELTQPSKEGLQSVVNLTEMDLNVIKSIIENKE</sequence>
<dbReference type="GeneID" id="78223542"/>
<accession>A0AAE6JP01</accession>
<protein>
    <submittedName>
        <fullName evidence="1">Uncharacterized protein</fullName>
    </submittedName>
</protein>
<gene>
    <name evidence="1" type="ORF">E5Q53_00405</name>
</gene>
<reference evidence="1 2" key="1">
    <citation type="submission" date="2019-04" db="EMBL/GenBank/DDBJ databases">
        <title>Complete Genome and Methylome Analysis of Haemophilus haemolyticus NEB129.</title>
        <authorList>
            <person name="Fomenkov A."/>
            <person name="Roberts R.J."/>
            <person name="Anton B.P."/>
            <person name="Vincze T."/>
        </authorList>
    </citation>
    <scope>NUCLEOTIDE SEQUENCE [LARGE SCALE GENOMIC DNA]</scope>
    <source>
        <strain evidence="1 2">NEB129</strain>
    </source>
</reference>
<dbReference type="RefSeq" id="WP_005705466.1">
    <property type="nucleotide sequence ID" value="NZ_CP038817.1"/>
</dbReference>
<evidence type="ECO:0000313" key="2">
    <source>
        <dbReference type="Proteomes" id="UP000323974"/>
    </source>
</evidence>
<dbReference type="AlphaFoldDB" id="A0AAE6JP01"/>
<proteinExistence type="predicted"/>